<feature type="region of interest" description="Disordered" evidence="1">
    <location>
        <begin position="164"/>
        <end position="187"/>
    </location>
</feature>
<dbReference type="Proteomes" id="UP001161247">
    <property type="component" value="Chromosome 6"/>
</dbReference>
<name>A0AAV1DL67_OLDCO</name>
<keyword evidence="3" id="KW-1185">Reference proteome</keyword>
<accession>A0AAV1DL67</accession>
<reference evidence="2" key="1">
    <citation type="submission" date="2023-03" db="EMBL/GenBank/DDBJ databases">
        <authorList>
            <person name="Julca I."/>
        </authorList>
    </citation>
    <scope>NUCLEOTIDE SEQUENCE</scope>
</reference>
<feature type="compositionally biased region" description="Polar residues" evidence="1">
    <location>
        <begin position="164"/>
        <end position="173"/>
    </location>
</feature>
<sequence>MGYGHVCDGAKRPNVRRNGEFGFDFAIPNGLQTRSQRFPQPPSFSSMTKMAGAGVKRSHPFGMESLPAPAMKFKRTPVFCDIRGEDPSKSTAPSEPNRYEVKSTENMRLTGDFLKLAPPATHLGSQPSAFAESSFGSRFDDKGTIHGQPPLLSLFPAPNKEIVQNDQNSSYSRKGNMEEKVDLRLKL</sequence>
<evidence type="ECO:0000313" key="3">
    <source>
        <dbReference type="Proteomes" id="UP001161247"/>
    </source>
</evidence>
<protein>
    <submittedName>
        <fullName evidence="2">OLC1v1008241C1</fullName>
    </submittedName>
</protein>
<feature type="compositionally biased region" description="Basic and acidic residues" evidence="1">
    <location>
        <begin position="175"/>
        <end position="187"/>
    </location>
</feature>
<dbReference type="AlphaFoldDB" id="A0AAV1DL67"/>
<dbReference type="EMBL" id="OX459123">
    <property type="protein sequence ID" value="CAI9108597.1"/>
    <property type="molecule type" value="Genomic_DNA"/>
</dbReference>
<organism evidence="2 3">
    <name type="scientific">Oldenlandia corymbosa var. corymbosa</name>
    <dbReference type="NCBI Taxonomy" id="529605"/>
    <lineage>
        <taxon>Eukaryota</taxon>
        <taxon>Viridiplantae</taxon>
        <taxon>Streptophyta</taxon>
        <taxon>Embryophyta</taxon>
        <taxon>Tracheophyta</taxon>
        <taxon>Spermatophyta</taxon>
        <taxon>Magnoliopsida</taxon>
        <taxon>eudicotyledons</taxon>
        <taxon>Gunneridae</taxon>
        <taxon>Pentapetalae</taxon>
        <taxon>asterids</taxon>
        <taxon>lamiids</taxon>
        <taxon>Gentianales</taxon>
        <taxon>Rubiaceae</taxon>
        <taxon>Rubioideae</taxon>
        <taxon>Spermacoceae</taxon>
        <taxon>Hedyotis-Oldenlandia complex</taxon>
        <taxon>Oldenlandia</taxon>
    </lineage>
</organism>
<evidence type="ECO:0000313" key="2">
    <source>
        <dbReference type="EMBL" id="CAI9108597.1"/>
    </source>
</evidence>
<evidence type="ECO:0000256" key="1">
    <source>
        <dbReference type="SAM" id="MobiDB-lite"/>
    </source>
</evidence>
<proteinExistence type="predicted"/>
<gene>
    <name evidence="2" type="ORF">OLC1_LOCUS16658</name>
</gene>